<keyword evidence="2" id="KW-0540">Nuclease</keyword>
<dbReference type="Proteomes" id="UP000447355">
    <property type="component" value="Unassembled WGS sequence"/>
</dbReference>
<name>A0A845GHR0_9BURK</name>
<dbReference type="AlphaFoldDB" id="A0A845GHR0"/>
<reference evidence="2" key="1">
    <citation type="submission" date="2019-12" db="EMBL/GenBank/DDBJ databases">
        <title>Novel species isolated from a subtropical stream in China.</title>
        <authorList>
            <person name="Lu H."/>
        </authorList>
    </citation>
    <scope>NUCLEOTIDE SEQUENCE [LARGE SCALE GENOMIC DNA]</scope>
    <source>
        <strain evidence="2">FT81W</strain>
    </source>
</reference>
<dbReference type="InterPro" id="IPR003615">
    <property type="entry name" value="HNH_nuc"/>
</dbReference>
<comment type="caution">
    <text evidence="2">The sequence shown here is derived from an EMBL/GenBank/DDBJ whole genome shotgun (WGS) entry which is preliminary data.</text>
</comment>
<proteinExistence type="predicted"/>
<dbReference type="Pfam" id="PF13395">
    <property type="entry name" value="HNH_4"/>
    <property type="match status" value="1"/>
</dbReference>
<accession>A0A845GHR0</accession>
<keyword evidence="2" id="KW-0255">Endonuclease</keyword>
<dbReference type="RefSeq" id="WP_161081839.1">
    <property type="nucleotide sequence ID" value="NZ_WWCX01000001.1"/>
</dbReference>
<dbReference type="Gene3D" id="1.10.30.50">
    <property type="match status" value="1"/>
</dbReference>
<dbReference type="CDD" id="cd00085">
    <property type="entry name" value="HNHc"/>
    <property type="match status" value="1"/>
</dbReference>
<protein>
    <submittedName>
        <fullName evidence="2">HNH endonuclease</fullName>
    </submittedName>
</protein>
<keyword evidence="2" id="KW-0378">Hydrolase</keyword>
<organism evidence="2 3">
    <name type="scientific">Duganella vulcania</name>
    <dbReference type="NCBI Taxonomy" id="2692166"/>
    <lineage>
        <taxon>Bacteria</taxon>
        <taxon>Pseudomonadati</taxon>
        <taxon>Pseudomonadota</taxon>
        <taxon>Betaproteobacteria</taxon>
        <taxon>Burkholderiales</taxon>
        <taxon>Oxalobacteraceae</taxon>
        <taxon>Telluria group</taxon>
        <taxon>Duganella</taxon>
    </lineage>
</organism>
<evidence type="ECO:0000313" key="2">
    <source>
        <dbReference type="EMBL" id="MYM92578.1"/>
    </source>
</evidence>
<evidence type="ECO:0000259" key="1">
    <source>
        <dbReference type="Pfam" id="PF13395"/>
    </source>
</evidence>
<feature type="domain" description="HNH nuclease" evidence="1">
    <location>
        <begin position="107"/>
        <end position="144"/>
    </location>
</feature>
<gene>
    <name evidence="2" type="ORF">GTP90_01740</name>
</gene>
<dbReference type="GO" id="GO:0004519">
    <property type="term" value="F:endonuclease activity"/>
    <property type="evidence" value="ECO:0007669"/>
    <property type="project" value="UniProtKB-KW"/>
</dbReference>
<evidence type="ECO:0000313" key="3">
    <source>
        <dbReference type="Proteomes" id="UP000447355"/>
    </source>
</evidence>
<sequence>MSKVQTMIPLAPSHPDKDAPVMMAQVFDGRGNAIGATTLARAIELESKGKGVLTSEPSDGMVLRLNYVPTPDPAEVKQNAETVKARWRRHRVAQLRKRDGDFCFYCHAIMNREEMTLEHLLPKSLKASDSALNMVLSHKLCNEQAQEFSIAEKVRMRERNLVKILRGFNSDMERQVFLRDRSLW</sequence>
<dbReference type="EMBL" id="WWCX01000001">
    <property type="protein sequence ID" value="MYM92578.1"/>
    <property type="molecule type" value="Genomic_DNA"/>
</dbReference>